<feature type="domain" description="GST C-terminal" evidence="5">
    <location>
        <begin position="50"/>
        <end position="175"/>
    </location>
</feature>
<evidence type="ECO:0000256" key="2">
    <source>
        <dbReference type="ARBA" id="ARBA00022679"/>
    </source>
</evidence>
<dbReference type="PANTHER" id="PTHR11571">
    <property type="entry name" value="GLUTATHIONE S-TRANSFERASE"/>
    <property type="match status" value="1"/>
</dbReference>
<dbReference type="Gene3D" id="1.20.1050.10">
    <property type="match status" value="1"/>
</dbReference>
<evidence type="ECO:0000256" key="1">
    <source>
        <dbReference type="ARBA" id="ARBA00012452"/>
    </source>
</evidence>
<dbReference type="EC" id="2.5.1.18" evidence="1"/>
<keyword evidence="7" id="KW-1185">Reference proteome</keyword>
<dbReference type="PROSITE" id="PS50405">
    <property type="entry name" value="GST_CTER"/>
    <property type="match status" value="1"/>
</dbReference>
<comment type="catalytic activity">
    <reaction evidence="3">
        <text>RX + glutathione = an S-substituted glutathione + a halide anion + H(+)</text>
        <dbReference type="Rhea" id="RHEA:16437"/>
        <dbReference type="ChEBI" id="CHEBI:15378"/>
        <dbReference type="ChEBI" id="CHEBI:16042"/>
        <dbReference type="ChEBI" id="CHEBI:17792"/>
        <dbReference type="ChEBI" id="CHEBI:57925"/>
        <dbReference type="ChEBI" id="CHEBI:90779"/>
        <dbReference type="EC" id="2.5.1.18"/>
    </reaction>
</comment>
<dbReference type="EMBL" id="JAODUP010001357">
    <property type="protein sequence ID" value="KAK2140428.1"/>
    <property type="molecule type" value="Genomic_DNA"/>
</dbReference>
<accession>A0AAD9IU80</accession>
<dbReference type="Gene3D" id="1.20.1050.130">
    <property type="match status" value="1"/>
</dbReference>
<dbReference type="CDD" id="cd03039">
    <property type="entry name" value="GST_N_Sigma_like"/>
    <property type="match status" value="1"/>
</dbReference>
<reference evidence="6" key="1">
    <citation type="journal article" date="2023" name="Mol. Biol. Evol.">
        <title>Third-Generation Sequencing Reveals the Adaptive Role of the Epigenome in Three Deep-Sea Polychaetes.</title>
        <authorList>
            <person name="Perez M."/>
            <person name="Aroh O."/>
            <person name="Sun Y."/>
            <person name="Lan Y."/>
            <person name="Juniper S.K."/>
            <person name="Young C.R."/>
            <person name="Angers B."/>
            <person name="Qian P.Y."/>
        </authorList>
    </citation>
    <scope>NUCLEOTIDE SEQUENCE</scope>
    <source>
        <strain evidence="6">P08H-3</strain>
    </source>
</reference>
<evidence type="ECO:0000259" key="4">
    <source>
        <dbReference type="PROSITE" id="PS50404"/>
    </source>
</evidence>
<evidence type="ECO:0000256" key="3">
    <source>
        <dbReference type="ARBA" id="ARBA00047960"/>
    </source>
</evidence>
<dbReference type="Pfam" id="PF14497">
    <property type="entry name" value="GST_C_3"/>
    <property type="match status" value="1"/>
</dbReference>
<dbReference type="Proteomes" id="UP001208570">
    <property type="component" value="Unassembled WGS sequence"/>
</dbReference>
<protein>
    <recommendedName>
        <fullName evidence="1">glutathione transferase</fullName>
        <ecNumber evidence="1">2.5.1.18</ecNumber>
    </recommendedName>
</protein>
<keyword evidence="2" id="KW-0808">Transferase</keyword>
<comment type="caution">
    <text evidence="6">The sequence shown here is derived from an EMBL/GenBank/DDBJ whole genome shotgun (WGS) entry which is preliminary data.</text>
</comment>
<dbReference type="PANTHER" id="PTHR11571:SF224">
    <property type="entry name" value="HEMATOPOIETIC PROSTAGLANDIN D SYNTHASE"/>
    <property type="match status" value="1"/>
</dbReference>
<gene>
    <name evidence="6" type="ORF">LSH36_1353g00010</name>
</gene>
<dbReference type="InterPro" id="IPR036282">
    <property type="entry name" value="Glutathione-S-Trfase_C_sf"/>
</dbReference>
<organism evidence="6 7">
    <name type="scientific">Paralvinella palmiformis</name>
    <dbReference type="NCBI Taxonomy" id="53620"/>
    <lineage>
        <taxon>Eukaryota</taxon>
        <taxon>Metazoa</taxon>
        <taxon>Spiralia</taxon>
        <taxon>Lophotrochozoa</taxon>
        <taxon>Annelida</taxon>
        <taxon>Polychaeta</taxon>
        <taxon>Sedentaria</taxon>
        <taxon>Canalipalpata</taxon>
        <taxon>Terebellida</taxon>
        <taxon>Terebelliformia</taxon>
        <taxon>Alvinellidae</taxon>
        <taxon>Paralvinella</taxon>
    </lineage>
</organism>
<dbReference type="InterPro" id="IPR010987">
    <property type="entry name" value="Glutathione-S-Trfase_C-like"/>
</dbReference>
<evidence type="ECO:0000313" key="7">
    <source>
        <dbReference type="Proteomes" id="UP001208570"/>
    </source>
</evidence>
<dbReference type="GO" id="GO:0006749">
    <property type="term" value="P:glutathione metabolic process"/>
    <property type="evidence" value="ECO:0007669"/>
    <property type="project" value="TreeGrafter"/>
</dbReference>
<dbReference type="GO" id="GO:0004364">
    <property type="term" value="F:glutathione transferase activity"/>
    <property type="evidence" value="ECO:0007669"/>
    <property type="project" value="UniProtKB-EC"/>
</dbReference>
<dbReference type="SUPFAM" id="SSF52833">
    <property type="entry name" value="Thioredoxin-like"/>
    <property type="match status" value="1"/>
</dbReference>
<evidence type="ECO:0000259" key="5">
    <source>
        <dbReference type="PROSITE" id="PS50405"/>
    </source>
</evidence>
<dbReference type="InterPro" id="IPR004045">
    <property type="entry name" value="Glutathione_S-Trfase_N"/>
</dbReference>
<dbReference type="PROSITE" id="PS50404">
    <property type="entry name" value="GST_NTER"/>
    <property type="match status" value="1"/>
</dbReference>
<name>A0AAD9IU80_9ANNE</name>
<dbReference type="InterPro" id="IPR004046">
    <property type="entry name" value="GST_C"/>
</dbReference>
<evidence type="ECO:0000313" key="6">
    <source>
        <dbReference type="EMBL" id="KAK2140428.1"/>
    </source>
</evidence>
<sequence>MPKYQLMYFDAKGRAELARWLFAAAGQEYEDKRLTFEEWAVIKPSFMGKDEYEEAKCNMVLECCHYDMLPTIVEFLLRDDKTKEEAKKRWEDGERDQYFAKFENLLKSNKNGDGYFVGDGLTVADMWFCILIDYSANDSNLDWSKFPKIAALRERVEKGNKRIAKWIAKRPTTEI</sequence>
<dbReference type="AlphaFoldDB" id="A0AAD9IU80"/>
<dbReference type="SUPFAM" id="SSF47616">
    <property type="entry name" value="GST C-terminal domain-like"/>
    <property type="match status" value="1"/>
</dbReference>
<dbReference type="InterPro" id="IPR036249">
    <property type="entry name" value="Thioredoxin-like_sf"/>
</dbReference>
<proteinExistence type="predicted"/>
<feature type="domain" description="GST N-terminal" evidence="4">
    <location>
        <begin position="2"/>
        <end position="107"/>
    </location>
</feature>
<dbReference type="InterPro" id="IPR050213">
    <property type="entry name" value="GST_superfamily"/>
</dbReference>
<dbReference type="CDD" id="cd03192">
    <property type="entry name" value="GST_C_Sigma_like"/>
    <property type="match status" value="1"/>
</dbReference>